<organism evidence="3 4">
    <name type="scientific">Christiangramia sediminicola</name>
    <dbReference type="NCBI Taxonomy" id="3073267"/>
    <lineage>
        <taxon>Bacteria</taxon>
        <taxon>Pseudomonadati</taxon>
        <taxon>Bacteroidota</taxon>
        <taxon>Flavobacteriia</taxon>
        <taxon>Flavobacteriales</taxon>
        <taxon>Flavobacteriaceae</taxon>
        <taxon>Christiangramia</taxon>
    </lineage>
</organism>
<keyword evidence="4" id="KW-1185">Reference proteome</keyword>
<dbReference type="EMBL" id="JAVJIU010000001">
    <property type="protein sequence ID" value="MDR5589191.1"/>
    <property type="molecule type" value="Genomic_DNA"/>
</dbReference>
<name>A0ABU1ELF8_9FLAO</name>
<evidence type="ECO:0000256" key="1">
    <source>
        <dbReference type="ARBA" id="ARBA00006817"/>
    </source>
</evidence>
<sequence length="151" mass="17457">MDELEIKVKLQISKPVSEVKDAIIRADKMANYFIAEGARNMEEGKNIQWTFPEFPEMIIDVKILKIDSDQVIFEWEGSKNKQLEVRIDLEERPGNSTLITVSEGKMKYDPEGIVWLKRNTEGWSNFLACMKAYLEFGINLRKGGFEFMKAS</sequence>
<dbReference type="RefSeq" id="WP_309560088.1">
    <property type="nucleotide sequence ID" value="NZ_JAVJIU010000001.1"/>
</dbReference>
<evidence type="ECO:0000259" key="2">
    <source>
        <dbReference type="Pfam" id="PF08327"/>
    </source>
</evidence>
<reference evidence="4" key="1">
    <citation type="submission" date="2023-07" db="EMBL/GenBank/DDBJ databases">
        <title>Christiangramia sp. SM2212., a novel bacterium of the family Flavobacteriaceae isolated from the sea sediment.</title>
        <authorList>
            <person name="Wang J."/>
            <person name="Zhang X."/>
        </authorList>
    </citation>
    <scope>NUCLEOTIDE SEQUENCE [LARGE SCALE GENOMIC DNA]</scope>
    <source>
        <strain evidence="4">SM2212</strain>
    </source>
</reference>
<feature type="domain" description="Activator of Hsp90 ATPase homologue 1/2-like C-terminal" evidence="2">
    <location>
        <begin position="15"/>
        <end position="135"/>
    </location>
</feature>
<gene>
    <name evidence="3" type="ORF">RE431_00960</name>
</gene>
<dbReference type="SUPFAM" id="SSF55961">
    <property type="entry name" value="Bet v1-like"/>
    <property type="match status" value="1"/>
</dbReference>
<comment type="caution">
    <text evidence="3">The sequence shown here is derived from an EMBL/GenBank/DDBJ whole genome shotgun (WGS) entry which is preliminary data.</text>
</comment>
<dbReference type="InterPro" id="IPR013538">
    <property type="entry name" value="ASHA1/2-like_C"/>
</dbReference>
<protein>
    <submittedName>
        <fullName evidence="3">SRPBCC domain-containing protein</fullName>
    </submittedName>
</protein>
<dbReference type="Proteomes" id="UP001257234">
    <property type="component" value="Unassembled WGS sequence"/>
</dbReference>
<dbReference type="Pfam" id="PF08327">
    <property type="entry name" value="AHSA1"/>
    <property type="match status" value="1"/>
</dbReference>
<comment type="similarity">
    <text evidence="1">Belongs to the AHA1 family.</text>
</comment>
<accession>A0ABU1ELF8</accession>
<evidence type="ECO:0000313" key="3">
    <source>
        <dbReference type="EMBL" id="MDR5589191.1"/>
    </source>
</evidence>
<evidence type="ECO:0000313" key="4">
    <source>
        <dbReference type="Proteomes" id="UP001257234"/>
    </source>
</evidence>
<dbReference type="InterPro" id="IPR023393">
    <property type="entry name" value="START-like_dom_sf"/>
</dbReference>
<proteinExistence type="inferred from homology"/>
<dbReference type="Gene3D" id="3.30.530.20">
    <property type="match status" value="1"/>
</dbReference>